<evidence type="ECO:0000256" key="2">
    <source>
        <dbReference type="ARBA" id="ARBA00023125"/>
    </source>
</evidence>
<dbReference type="SUPFAM" id="SSF46785">
    <property type="entry name" value="Winged helix' DNA-binding domain"/>
    <property type="match status" value="1"/>
</dbReference>
<dbReference type="InterPro" id="IPR050679">
    <property type="entry name" value="Bact_HTH_transcr_reg"/>
</dbReference>
<accession>A0A2G8T8U2</accession>
<proteinExistence type="predicted"/>
<keyword evidence="1" id="KW-0805">Transcription regulation</keyword>
<evidence type="ECO:0000256" key="1">
    <source>
        <dbReference type="ARBA" id="ARBA00023015"/>
    </source>
</evidence>
<protein>
    <recommendedName>
        <fullName evidence="5">HTH gntR-type domain-containing protein</fullName>
    </recommendedName>
</protein>
<dbReference type="PANTHER" id="PTHR44846:SF1">
    <property type="entry name" value="MANNOSYL-D-GLYCERATE TRANSPORT_METABOLISM SYSTEM REPRESSOR MNGR-RELATED"/>
    <property type="match status" value="1"/>
</dbReference>
<dbReference type="AlphaFoldDB" id="A0A2G8T8U2"/>
<dbReference type="InterPro" id="IPR036390">
    <property type="entry name" value="WH_DNA-bd_sf"/>
</dbReference>
<dbReference type="PRINTS" id="PR00037">
    <property type="entry name" value="HTHLACR"/>
</dbReference>
<name>A0A2G8T8U2_9BURK</name>
<sequence>MTASRRESKQVDKAEKPADKPDRAQKRDMLKQNLLGLIQQNGEGVRLPSERELSERLGVARETLRRSLRELEKDGLLQRKQGAGTFVSGQALVKQFQLISFSEDMRERGLTPSSEVLSTRIVKVGAKLAQKLKMVPGAPAYEIRRLRFANDEPMALETVFLVKDALPDFDPSLLATHSLYELIERNYNLHIKSATQQIHATVLNEDEADLLDVAPFSPALLVERQVTTSNGQIFEYGKSLYRADRYRFEVSVLRPAAGSDNDEAAP</sequence>
<reference evidence="6 7" key="1">
    <citation type="submission" date="2017-10" db="EMBL/GenBank/DDBJ databases">
        <title>Massilia psychrophilum sp. nov., a novel purple-pigmented bacterium isolated from Tianshan glacier, Xinjiang Municipality, China.</title>
        <authorList>
            <person name="Wang H."/>
        </authorList>
    </citation>
    <scope>NUCLEOTIDE SEQUENCE [LARGE SCALE GENOMIC DNA]</scope>
    <source>
        <strain evidence="6 7">JCM 30074</strain>
    </source>
</reference>
<dbReference type="InterPro" id="IPR001034">
    <property type="entry name" value="DeoR_HTH"/>
</dbReference>
<dbReference type="SMART" id="SM00866">
    <property type="entry name" value="UTRA"/>
    <property type="match status" value="1"/>
</dbReference>
<dbReference type="Gene3D" id="1.10.10.10">
    <property type="entry name" value="Winged helix-like DNA-binding domain superfamily/Winged helix DNA-binding domain"/>
    <property type="match status" value="1"/>
</dbReference>
<feature type="region of interest" description="Disordered" evidence="4">
    <location>
        <begin position="1"/>
        <end position="26"/>
    </location>
</feature>
<feature type="domain" description="HTH gntR-type" evidence="5">
    <location>
        <begin position="20"/>
        <end position="90"/>
    </location>
</feature>
<dbReference type="InterPro" id="IPR011663">
    <property type="entry name" value="UTRA"/>
</dbReference>
<dbReference type="Gene3D" id="3.40.1410.10">
    <property type="entry name" value="Chorismate lyase-like"/>
    <property type="match status" value="1"/>
</dbReference>
<dbReference type="OrthoDB" id="8584262at2"/>
<evidence type="ECO:0000256" key="4">
    <source>
        <dbReference type="SAM" id="MobiDB-lite"/>
    </source>
</evidence>
<dbReference type="EMBL" id="PDOC01000026">
    <property type="protein sequence ID" value="PIL42461.1"/>
    <property type="molecule type" value="Genomic_DNA"/>
</dbReference>
<evidence type="ECO:0000313" key="7">
    <source>
        <dbReference type="Proteomes" id="UP000230390"/>
    </source>
</evidence>
<gene>
    <name evidence="6" type="ORF">CR105_24105</name>
</gene>
<dbReference type="Pfam" id="PF00392">
    <property type="entry name" value="GntR"/>
    <property type="match status" value="1"/>
</dbReference>
<organism evidence="6 7">
    <name type="scientific">Massilia eurypsychrophila</name>
    <dbReference type="NCBI Taxonomy" id="1485217"/>
    <lineage>
        <taxon>Bacteria</taxon>
        <taxon>Pseudomonadati</taxon>
        <taxon>Pseudomonadota</taxon>
        <taxon>Betaproteobacteria</taxon>
        <taxon>Burkholderiales</taxon>
        <taxon>Oxalobacteraceae</taxon>
        <taxon>Telluria group</taxon>
        <taxon>Massilia</taxon>
    </lineage>
</organism>
<evidence type="ECO:0000256" key="3">
    <source>
        <dbReference type="ARBA" id="ARBA00023163"/>
    </source>
</evidence>
<dbReference type="Proteomes" id="UP000230390">
    <property type="component" value="Unassembled WGS sequence"/>
</dbReference>
<dbReference type="Pfam" id="PF07702">
    <property type="entry name" value="UTRA"/>
    <property type="match status" value="1"/>
</dbReference>
<dbReference type="GO" id="GO:0003700">
    <property type="term" value="F:DNA-binding transcription factor activity"/>
    <property type="evidence" value="ECO:0007669"/>
    <property type="project" value="InterPro"/>
</dbReference>
<dbReference type="SUPFAM" id="SSF64288">
    <property type="entry name" value="Chorismate lyase-like"/>
    <property type="match status" value="1"/>
</dbReference>
<dbReference type="GO" id="GO:0045892">
    <property type="term" value="P:negative regulation of DNA-templated transcription"/>
    <property type="evidence" value="ECO:0007669"/>
    <property type="project" value="TreeGrafter"/>
</dbReference>
<dbReference type="PANTHER" id="PTHR44846">
    <property type="entry name" value="MANNOSYL-D-GLYCERATE TRANSPORT/METABOLISM SYSTEM REPRESSOR MNGR-RELATED"/>
    <property type="match status" value="1"/>
</dbReference>
<dbReference type="InterPro" id="IPR036388">
    <property type="entry name" value="WH-like_DNA-bd_sf"/>
</dbReference>
<dbReference type="PRINTS" id="PR00035">
    <property type="entry name" value="HTHGNTR"/>
</dbReference>
<evidence type="ECO:0000259" key="5">
    <source>
        <dbReference type="PROSITE" id="PS50949"/>
    </source>
</evidence>
<keyword evidence="3" id="KW-0804">Transcription</keyword>
<keyword evidence="2" id="KW-0238">DNA-binding</keyword>
<dbReference type="InterPro" id="IPR028978">
    <property type="entry name" value="Chorismate_lyase_/UTRA_dom_sf"/>
</dbReference>
<dbReference type="InterPro" id="IPR000524">
    <property type="entry name" value="Tscrpt_reg_HTH_GntR"/>
</dbReference>
<comment type="caution">
    <text evidence="6">The sequence shown here is derived from an EMBL/GenBank/DDBJ whole genome shotgun (WGS) entry which is preliminary data.</text>
</comment>
<dbReference type="SMART" id="SM00345">
    <property type="entry name" value="HTH_GNTR"/>
    <property type="match status" value="1"/>
</dbReference>
<evidence type="ECO:0000313" key="6">
    <source>
        <dbReference type="EMBL" id="PIL42461.1"/>
    </source>
</evidence>
<dbReference type="GO" id="GO:0003677">
    <property type="term" value="F:DNA binding"/>
    <property type="evidence" value="ECO:0007669"/>
    <property type="project" value="UniProtKB-KW"/>
</dbReference>
<dbReference type="CDD" id="cd07377">
    <property type="entry name" value="WHTH_GntR"/>
    <property type="match status" value="1"/>
</dbReference>
<dbReference type="PROSITE" id="PS50949">
    <property type="entry name" value="HTH_GNTR"/>
    <property type="match status" value="1"/>
</dbReference>
<keyword evidence="7" id="KW-1185">Reference proteome</keyword>